<evidence type="ECO:0000313" key="2">
    <source>
        <dbReference type="Proteomes" id="UP001155182"/>
    </source>
</evidence>
<gene>
    <name evidence="1" type="ORF">NF867_10525</name>
</gene>
<protein>
    <recommendedName>
        <fullName evidence="3">DUF937 domain-containing protein</fullName>
    </recommendedName>
</protein>
<keyword evidence="2" id="KW-1185">Reference proteome</keyword>
<comment type="caution">
    <text evidence="1">The sequence shown here is derived from an EMBL/GenBank/DDBJ whole genome shotgun (WGS) entry which is preliminary data.</text>
</comment>
<dbReference type="EMBL" id="JAMWYS010000035">
    <property type="protein sequence ID" value="MCO4293300.1"/>
    <property type="molecule type" value="Genomic_DNA"/>
</dbReference>
<evidence type="ECO:0008006" key="3">
    <source>
        <dbReference type="Google" id="ProtNLM"/>
    </source>
</evidence>
<sequence>MFEPIVNAIKGEFAEKAQSVLGLDAAQVEPTLKCVSGSLVDTIKKQVFGGKLNEVIELLTGNVAADASNPIMGTLSTGLVESFTSRMGMDGAQAQKITDFTIPFAVEKIVEKFKESGNSADLDGFAAFIGIDKNMLKMASGGLGGFFGNMFG</sequence>
<proteinExistence type="predicted"/>
<dbReference type="AlphaFoldDB" id="A0A9X2F351"/>
<evidence type="ECO:0000313" key="1">
    <source>
        <dbReference type="EMBL" id="MCO4293300.1"/>
    </source>
</evidence>
<reference evidence="1" key="1">
    <citation type="submission" date="2022-06" db="EMBL/GenBank/DDBJ databases">
        <title>Solitalea sp. MAHUQ-68 isolated from rhizospheric soil.</title>
        <authorList>
            <person name="Huq M.A."/>
        </authorList>
    </citation>
    <scope>NUCLEOTIDE SEQUENCE</scope>
    <source>
        <strain evidence="1">MAHUQ-68</strain>
    </source>
</reference>
<name>A0A9X2F351_9SPHI</name>
<organism evidence="1 2">
    <name type="scientific">Solitalea agri</name>
    <dbReference type="NCBI Taxonomy" id="2953739"/>
    <lineage>
        <taxon>Bacteria</taxon>
        <taxon>Pseudomonadati</taxon>
        <taxon>Bacteroidota</taxon>
        <taxon>Sphingobacteriia</taxon>
        <taxon>Sphingobacteriales</taxon>
        <taxon>Sphingobacteriaceae</taxon>
        <taxon>Solitalea</taxon>
    </lineage>
</organism>
<accession>A0A9X2F351</accession>
<dbReference type="RefSeq" id="WP_252587827.1">
    <property type="nucleotide sequence ID" value="NZ_JAMWYS010000035.1"/>
</dbReference>
<dbReference type="Proteomes" id="UP001155182">
    <property type="component" value="Unassembled WGS sequence"/>
</dbReference>